<dbReference type="Proteomes" id="UP000692954">
    <property type="component" value="Unassembled WGS sequence"/>
</dbReference>
<dbReference type="AlphaFoldDB" id="A0A8S1Q110"/>
<feature type="chain" id="PRO_5035890520" evidence="1">
    <location>
        <begin position="25"/>
        <end position="205"/>
    </location>
</feature>
<reference evidence="2" key="1">
    <citation type="submission" date="2021-01" db="EMBL/GenBank/DDBJ databases">
        <authorList>
            <consortium name="Genoscope - CEA"/>
            <person name="William W."/>
        </authorList>
    </citation>
    <scope>NUCLEOTIDE SEQUENCE</scope>
</reference>
<accession>A0A8S1Q110</accession>
<name>A0A8S1Q110_9CILI</name>
<gene>
    <name evidence="2" type="ORF">PSON_ATCC_30995.1.T0920143</name>
</gene>
<protein>
    <submittedName>
        <fullName evidence="2">Uncharacterized protein</fullName>
    </submittedName>
</protein>
<comment type="caution">
    <text evidence="2">The sequence shown here is derived from an EMBL/GenBank/DDBJ whole genome shotgun (WGS) entry which is preliminary data.</text>
</comment>
<dbReference type="EMBL" id="CAJJDN010000092">
    <property type="protein sequence ID" value="CAD8108925.1"/>
    <property type="molecule type" value="Genomic_DNA"/>
</dbReference>
<dbReference type="OrthoDB" id="10261375at2759"/>
<feature type="signal peptide" evidence="1">
    <location>
        <begin position="1"/>
        <end position="24"/>
    </location>
</feature>
<organism evidence="2 3">
    <name type="scientific">Paramecium sonneborni</name>
    <dbReference type="NCBI Taxonomy" id="65129"/>
    <lineage>
        <taxon>Eukaryota</taxon>
        <taxon>Sar</taxon>
        <taxon>Alveolata</taxon>
        <taxon>Ciliophora</taxon>
        <taxon>Intramacronucleata</taxon>
        <taxon>Oligohymenophorea</taxon>
        <taxon>Peniculida</taxon>
        <taxon>Parameciidae</taxon>
        <taxon>Paramecium</taxon>
    </lineage>
</organism>
<sequence>MLVGNQQMMGILLILVCHFYCNIPIELLMQNQEKLNDLNDLNDDIEFQNYKDIATRANQKFSKTKGSAKSLLILVQCIHYLRIKYRLRKIQKDMLNQIKNFKSSQSVIQIKKFEYNSKLDPFMKTVSHLKDVQKRNPIPKIELKEQPKSLNIENFMDQKFFIPIQRDPTKKSEFEDLHKITVENINLTVISDETDALRKRKIDGL</sequence>
<proteinExistence type="predicted"/>
<keyword evidence="1" id="KW-0732">Signal</keyword>
<evidence type="ECO:0000313" key="2">
    <source>
        <dbReference type="EMBL" id="CAD8108925.1"/>
    </source>
</evidence>
<evidence type="ECO:0000256" key="1">
    <source>
        <dbReference type="SAM" id="SignalP"/>
    </source>
</evidence>
<evidence type="ECO:0000313" key="3">
    <source>
        <dbReference type="Proteomes" id="UP000692954"/>
    </source>
</evidence>
<keyword evidence="3" id="KW-1185">Reference proteome</keyword>